<dbReference type="PROSITE" id="PS00028">
    <property type="entry name" value="ZINC_FINGER_C2H2_1"/>
    <property type="match status" value="1"/>
</dbReference>
<protein>
    <recommendedName>
        <fullName evidence="3">C2H2-type domain-containing protein</fullName>
    </recommendedName>
</protein>
<keyword evidence="1" id="KW-0862">Zinc</keyword>
<proteinExistence type="predicted"/>
<accession>A0A7S3IF54</accession>
<gene>
    <name evidence="4" type="ORF">SINC0208_LOCUS1746</name>
</gene>
<reference evidence="4" key="1">
    <citation type="submission" date="2021-01" db="EMBL/GenBank/DDBJ databases">
        <authorList>
            <person name="Corre E."/>
            <person name="Pelletier E."/>
            <person name="Niang G."/>
            <person name="Scheremetjew M."/>
            <person name="Finn R."/>
            <person name="Kale V."/>
            <person name="Holt S."/>
            <person name="Cochrane G."/>
            <person name="Meng A."/>
            <person name="Brown T."/>
            <person name="Cohen L."/>
        </authorList>
    </citation>
    <scope>NUCLEOTIDE SEQUENCE</scope>
    <source>
        <strain evidence="4">S3</strain>
    </source>
</reference>
<keyword evidence="1" id="KW-0863">Zinc-finger</keyword>
<keyword evidence="1" id="KW-0479">Metal-binding</keyword>
<evidence type="ECO:0000313" key="4">
    <source>
        <dbReference type="EMBL" id="CAE0321165.1"/>
    </source>
</evidence>
<dbReference type="PROSITE" id="PS50157">
    <property type="entry name" value="ZINC_FINGER_C2H2_2"/>
    <property type="match status" value="1"/>
</dbReference>
<dbReference type="AlphaFoldDB" id="A0A7S3IF54"/>
<dbReference type="InterPro" id="IPR013087">
    <property type="entry name" value="Znf_C2H2_type"/>
</dbReference>
<evidence type="ECO:0000259" key="3">
    <source>
        <dbReference type="PROSITE" id="PS50157"/>
    </source>
</evidence>
<sequence length="193" mass="22189">MNLTFAQKFEAEPLAAKSVQTKSRCSDLTEKQCNIVKVNTRSSIIYKEAPRADAPKRSSKAVATRPTVPGRKKRGHFKKIRLPKTFKCNICHAQFPVHQQLGGHISKAHPNQSKIFKKKHDVRTKREPQRAMLQVVKILVDLEVSQGIHDLTGDRLKSRYYKIKRDAVKRNDKNGLYKFDTSYLKNEISLLHQ</sequence>
<feature type="domain" description="C2H2-type" evidence="3">
    <location>
        <begin position="86"/>
        <end position="114"/>
    </location>
</feature>
<dbReference type="EMBL" id="HBIH01004041">
    <property type="protein sequence ID" value="CAE0321165.1"/>
    <property type="molecule type" value="Transcribed_RNA"/>
</dbReference>
<organism evidence="4">
    <name type="scientific">Strombidium inclinatum</name>
    <dbReference type="NCBI Taxonomy" id="197538"/>
    <lineage>
        <taxon>Eukaryota</taxon>
        <taxon>Sar</taxon>
        <taxon>Alveolata</taxon>
        <taxon>Ciliophora</taxon>
        <taxon>Intramacronucleata</taxon>
        <taxon>Spirotrichea</taxon>
        <taxon>Oligotrichia</taxon>
        <taxon>Strombidiidae</taxon>
        <taxon>Strombidium</taxon>
    </lineage>
</organism>
<dbReference type="GO" id="GO:0008270">
    <property type="term" value="F:zinc ion binding"/>
    <property type="evidence" value="ECO:0007669"/>
    <property type="project" value="UniProtKB-KW"/>
</dbReference>
<name>A0A7S3IF54_9SPIT</name>
<evidence type="ECO:0000256" key="2">
    <source>
        <dbReference type="SAM" id="MobiDB-lite"/>
    </source>
</evidence>
<evidence type="ECO:0000256" key="1">
    <source>
        <dbReference type="PROSITE-ProRule" id="PRU00042"/>
    </source>
</evidence>
<feature type="region of interest" description="Disordered" evidence="2">
    <location>
        <begin position="50"/>
        <end position="74"/>
    </location>
</feature>